<reference evidence="1" key="1">
    <citation type="submission" date="2023-07" db="EMBL/GenBank/DDBJ databases">
        <authorList>
            <person name="Aktuganov G."/>
            <person name="Boyko T."/>
            <person name="Delegan Y."/>
            <person name="Galimzianova N."/>
            <person name="Gilvanova E."/>
            <person name="Korobov V."/>
            <person name="Kuzmina L."/>
            <person name="Melentiev A."/>
            <person name="Milman P."/>
            <person name="Ryabova A."/>
            <person name="Stupak E."/>
            <person name="Yasakov T."/>
            <person name="Zharikova N."/>
            <person name="Zhurenko E."/>
        </authorList>
    </citation>
    <scope>NUCLEOTIDE SEQUENCE</scope>
    <source>
        <strain evidence="1">IB-739</strain>
    </source>
</reference>
<dbReference type="RefSeq" id="WP_302879131.1">
    <property type="nucleotide sequence ID" value="NZ_JAUMKJ010000021.1"/>
</dbReference>
<sequence length="351" mass="39384">MKPQGVFRQTGCRELKQEQEKGRGAPVRYRVCSERRDGREHVILSDDRTGSEAFIIPGIGCNLIRCRLEGHETIEGPPHLSMLAEYSAEYGVPLLWPPSRIAGGTFAFRGRRYTFPQHEGGHHLHGDIRHLPWEVVSLSASETEGAWMTAELRATDHPGWYAYYPHEVALRLTYRLKDGRISAVLDAVNEGRDEAPYGFGIHPYFTLSGDALEETEVAVPAEFQYDTSELVGIGRLPERTVLCRQLDGGLTVSALPAELDHVLLRLVPGKRECRLTRRRSGIRIVFGFSENLAHAVVFVPEWAHAVSLEPWSSITDAFNSPLPAEWTGLSGLEGGQAVRFEWQWHVERLGQ</sequence>
<dbReference type="EMBL" id="JAUMKJ010000021">
    <property type="protein sequence ID" value="MDO3678947.1"/>
    <property type="molecule type" value="Genomic_DNA"/>
</dbReference>
<accession>A0ABT8VDB1</accession>
<gene>
    <name evidence="1" type="ORF">Q3C12_18225</name>
</gene>
<proteinExistence type="predicted"/>
<comment type="caution">
    <text evidence="1">The sequence shown here is derived from an EMBL/GenBank/DDBJ whole genome shotgun (WGS) entry which is preliminary data.</text>
</comment>
<dbReference type="Pfam" id="PF01263">
    <property type="entry name" value="Aldose_epim"/>
    <property type="match status" value="1"/>
</dbReference>
<dbReference type="InterPro" id="IPR011013">
    <property type="entry name" value="Gal_mutarotase_sf_dom"/>
</dbReference>
<dbReference type="Gene3D" id="2.70.98.10">
    <property type="match status" value="1"/>
</dbReference>
<dbReference type="Proteomes" id="UP001168883">
    <property type="component" value="Unassembled WGS sequence"/>
</dbReference>
<dbReference type="CDD" id="cd01081">
    <property type="entry name" value="Aldose_epim"/>
    <property type="match status" value="1"/>
</dbReference>
<evidence type="ECO:0000313" key="2">
    <source>
        <dbReference type="Proteomes" id="UP001168883"/>
    </source>
</evidence>
<dbReference type="InterPro" id="IPR014718">
    <property type="entry name" value="GH-type_carb-bd"/>
</dbReference>
<protein>
    <submittedName>
        <fullName evidence="1">Aldose 1-epimerase</fullName>
    </submittedName>
</protein>
<evidence type="ECO:0000313" key="1">
    <source>
        <dbReference type="EMBL" id="MDO3678947.1"/>
    </source>
</evidence>
<dbReference type="InterPro" id="IPR008183">
    <property type="entry name" value="Aldose_1/G6P_1-epimerase"/>
</dbReference>
<keyword evidence="2" id="KW-1185">Reference proteome</keyword>
<organism evidence="1 2">
    <name type="scientific">Paenibacillus ehimensis</name>
    <dbReference type="NCBI Taxonomy" id="79264"/>
    <lineage>
        <taxon>Bacteria</taxon>
        <taxon>Bacillati</taxon>
        <taxon>Bacillota</taxon>
        <taxon>Bacilli</taxon>
        <taxon>Bacillales</taxon>
        <taxon>Paenibacillaceae</taxon>
        <taxon>Paenibacillus</taxon>
    </lineage>
</organism>
<dbReference type="SUPFAM" id="SSF74650">
    <property type="entry name" value="Galactose mutarotase-like"/>
    <property type="match status" value="1"/>
</dbReference>
<name>A0ABT8VDB1_9BACL</name>